<name>A0AA47A242_CAPOC</name>
<dbReference type="PANTHER" id="PTHR34876:SF4">
    <property type="entry name" value="1,4-BETA-D-GLUCAN CELLOBIOHYDROLASE C-RELATED"/>
    <property type="match status" value="1"/>
</dbReference>
<evidence type="ECO:0000313" key="5">
    <source>
        <dbReference type="EMBL" id="UZD40286.1"/>
    </source>
</evidence>
<evidence type="ECO:0000256" key="1">
    <source>
        <dbReference type="PIRSR" id="PIRSR001100-1"/>
    </source>
</evidence>
<dbReference type="Proteomes" id="UP001163262">
    <property type="component" value="Chromosome"/>
</dbReference>
<dbReference type="RefSeq" id="WP_264860123.1">
    <property type="nucleotide sequence ID" value="NZ_CP110230.1"/>
</dbReference>
<dbReference type="Pfam" id="PF01341">
    <property type="entry name" value="Glyco_hydro_6"/>
    <property type="match status" value="1"/>
</dbReference>
<keyword evidence="3 5" id="KW-0378">Hydrolase</keyword>
<evidence type="ECO:0000256" key="4">
    <source>
        <dbReference type="SAM" id="MobiDB-lite"/>
    </source>
</evidence>
<feature type="binding site" evidence="2">
    <location>
        <position position="97"/>
    </location>
    <ligand>
        <name>substrate</name>
    </ligand>
</feature>
<feature type="active site" description="Proton donor" evidence="1">
    <location>
        <position position="172"/>
    </location>
</feature>
<keyword evidence="3" id="KW-0624">Polysaccharide degradation</keyword>
<dbReference type="PIRSF" id="PIRSF001100">
    <property type="entry name" value="Beta_cellobiohydrolase"/>
    <property type="match status" value="1"/>
</dbReference>
<feature type="compositionally biased region" description="Basic and acidic residues" evidence="4">
    <location>
        <begin position="32"/>
        <end position="52"/>
    </location>
</feature>
<dbReference type="PANTHER" id="PTHR34876">
    <property type="match status" value="1"/>
</dbReference>
<dbReference type="GO" id="GO:0030245">
    <property type="term" value="P:cellulose catabolic process"/>
    <property type="evidence" value="ECO:0007669"/>
    <property type="project" value="UniProtKB-KW"/>
</dbReference>
<dbReference type="PROSITE" id="PS51257">
    <property type="entry name" value="PROKAR_LIPOPROTEIN"/>
    <property type="match status" value="1"/>
</dbReference>
<gene>
    <name evidence="5" type="ORF">OL231_08890</name>
</gene>
<organism evidence="5 6">
    <name type="scientific">Capnocytophaga ochracea</name>
    <dbReference type="NCBI Taxonomy" id="1018"/>
    <lineage>
        <taxon>Bacteria</taxon>
        <taxon>Pseudomonadati</taxon>
        <taxon>Bacteroidota</taxon>
        <taxon>Flavobacteriia</taxon>
        <taxon>Flavobacteriales</taxon>
        <taxon>Flavobacteriaceae</taxon>
        <taxon>Capnocytophaga</taxon>
    </lineage>
</organism>
<dbReference type="EC" id="3.2.1.-" evidence="3"/>
<accession>A0AA47A242</accession>
<dbReference type="GO" id="GO:0004553">
    <property type="term" value="F:hydrolase activity, hydrolyzing O-glycosyl compounds"/>
    <property type="evidence" value="ECO:0007669"/>
    <property type="project" value="InterPro"/>
</dbReference>
<proteinExistence type="inferred from homology"/>
<dbReference type="InterPro" id="IPR016288">
    <property type="entry name" value="Beta_cellobiohydrolase"/>
</dbReference>
<feature type="region of interest" description="Disordered" evidence="4">
    <location>
        <begin position="29"/>
        <end position="53"/>
    </location>
</feature>
<dbReference type="Gene3D" id="3.20.20.40">
    <property type="entry name" value="1, 4-beta cellobiohydrolase"/>
    <property type="match status" value="1"/>
</dbReference>
<dbReference type="SUPFAM" id="SSF51989">
    <property type="entry name" value="Glycosyl hydrolases family 6, cellulases"/>
    <property type="match status" value="1"/>
</dbReference>
<evidence type="ECO:0000313" key="6">
    <source>
        <dbReference type="Proteomes" id="UP001163262"/>
    </source>
</evidence>
<protein>
    <recommendedName>
        <fullName evidence="3">Glucanase</fullName>
        <ecNumber evidence="3">3.2.1.-</ecNumber>
    </recommendedName>
</protein>
<dbReference type="AlphaFoldDB" id="A0AA47A242"/>
<dbReference type="PRINTS" id="PR00733">
    <property type="entry name" value="GLHYDRLASE6"/>
</dbReference>
<keyword evidence="3" id="KW-0136">Cellulose degradation</keyword>
<dbReference type="EMBL" id="CP110230">
    <property type="protein sequence ID" value="UZD40286.1"/>
    <property type="molecule type" value="Genomic_DNA"/>
</dbReference>
<evidence type="ECO:0000256" key="3">
    <source>
        <dbReference type="RuleBase" id="RU361186"/>
    </source>
</evidence>
<reference evidence="5" key="1">
    <citation type="submission" date="2022-10" db="EMBL/GenBank/DDBJ databases">
        <title>Complete genome sequence of Capnocytophaga ochracea KCOM 2812 isolated from actinomycosis lesion.</title>
        <authorList>
            <person name="Kook J.-K."/>
            <person name="Park S.-N."/>
            <person name="Lim Y.K."/>
        </authorList>
    </citation>
    <scope>NUCLEOTIDE SEQUENCE</scope>
    <source>
        <strain evidence="5">KCOM 28121</strain>
    </source>
</reference>
<keyword evidence="3" id="KW-0119">Carbohydrate metabolism</keyword>
<comment type="similarity">
    <text evidence="3">Belongs to the glycosyl hydrolase family 6.</text>
</comment>
<sequence length="371" mass="41723">MKKNIILTYVYLIIAISFAIISCNKNSNTEEIPQKENPKKENPKKEEPKKGDSSLLAYSKPFYLFTETKAYEMTKQEKDPYLKKLYYQIAATPTAEWFEGVEAFDDTTLKRLIEGAKAQQKTPIITLYGIPYRDCGSYSTGGHKTAASYKVWINRTSAIIGKTPIIVIVEPDAHNFCLKKGWKYNDAKYKERAELLSYVGKTFADNNPNALLYLHIGGTELKQEEAAQAVIDGGIRYMRGFVTNVADHRGTPRAEKWSEEFVQTLQKKGLGTKYYVIDTSRNGIDSPKQTNKAYYYSCNNFNAALGVRPTTKTSAPHADAYLWIKHPGLSDGTCANGDPEAGSWYPAVAKSLVQKAIEKGIIEEWKVPNNF</sequence>
<evidence type="ECO:0000256" key="2">
    <source>
        <dbReference type="PIRSR" id="PIRSR001100-2"/>
    </source>
</evidence>
<dbReference type="InterPro" id="IPR036434">
    <property type="entry name" value="Beta_cellobiohydrolase_sf"/>
</dbReference>
<keyword evidence="3" id="KW-0326">Glycosidase</keyword>
<feature type="active site" description="Proton acceptor" evidence="1">
    <location>
        <position position="331"/>
    </location>
</feature>
<feature type="binding site" evidence="2">
    <location>
        <position position="325"/>
    </location>
    <ligand>
        <name>substrate</name>
    </ligand>
</feature>